<sequence length="234" mass="25490">MVDPPMTGGCAEDARIEEREESSVQELEGDVPLKSAKAAAKSAYTELMTPKSKQQWEEGEQMLGGVHTGGAVRTLHDHRLKAHTKAIADAVVRESEEAKHFRAFFKRDQPCAAPAEVPVTASPDERARLAAAATRQANDADFARSQLPQTIADAARKAWTFNPHGASTASPSERENLPAEAREAVARAIAAARHESDDAFLRRASGRQVGDELVRAPDPRLVFQEDEKQAIYDV</sequence>
<feature type="compositionally biased region" description="Basic and acidic residues" evidence="1">
    <location>
        <begin position="12"/>
        <end position="22"/>
    </location>
</feature>
<reference evidence="2" key="1">
    <citation type="submission" date="2019-01" db="EMBL/GenBank/DDBJ databases">
        <title>Draft genome sequences of three monokaryotic isolates of the white-rot basidiomycete fungus Dichomitus squalens.</title>
        <authorList>
            <consortium name="DOE Joint Genome Institute"/>
            <person name="Lopez S.C."/>
            <person name="Andreopoulos B."/>
            <person name="Pangilinan J."/>
            <person name="Lipzen A."/>
            <person name="Riley R."/>
            <person name="Ahrendt S."/>
            <person name="Ng V."/>
            <person name="Barry K."/>
            <person name="Daum C."/>
            <person name="Grigoriev I.V."/>
            <person name="Hilden K.S."/>
            <person name="Makela M.R."/>
            <person name="de Vries R.P."/>
        </authorList>
    </citation>
    <scope>NUCLEOTIDE SEQUENCE [LARGE SCALE GENOMIC DNA]</scope>
    <source>
        <strain evidence="2">OM18370.1</strain>
    </source>
</reference>
<gene>
    <name evidence="2" type="ORF">BD311DRAFT_862612</name>
</gene>
<dbReference type="AlphaFoldDB" id="A0A4Q9MX60"/>
<name>A0A4Q9MX60_9APHY</name>
<accession>A0A4Q9MX60</accession>
<evidence type="ECO:0000256" key="1">
    <source>
        <dbReference type="SAM" id="MobiDB-lite"/>
    </source>
</evidence>
<organism evidence="2">
    <name type="scientific">Dichomitus squalens</name>
    <dbReference type="NCBI Taxonomy" id="114155"/>
    <lineage>
        <taxon>Eukaryota</taxon>
        <taxon>Fungi</taxon>
        <taxon>Dikarya</taxon>
        <taxon>Basidiomycota</taxon>
        <taxon>Agaricomycotina</taxon>
        <taxon>Agaricomycetes</taxon>
        <taxon>Polyporales</taxon>
        <taxon>Polyporaceae</taxon>
        <taxon>Dichomitus</taxon>
    </lineage>
</organism>
<dbReference type="Proteomes" id="UP000292957">
    <property type="component" value="Unassembled WGS sequence"/>
</dbReference>
<dbReference type="EMBL" id="ML143394">
    <property type="protein sequence ID" value="TBU32684.1"/>
    <property type="molecule type" value="Genomic_DNA"/>
</dbReference>
<evidence type="ECO:0000313" key="2">
    <source>
        <dbReference type="EMBL" id="TBU32684.1"/>
    </source>
</evidence>
<protein>
    <submittedName>
        <fullName evidence="2">Uncharacterized protein</fullName>
    </submittedName>
</protein>
<proteinExistence type="predicted"/>
<feature type="region of interest" description="Disordered" evidence="1">
    <location>
        <begin position="1"/>
        <end position="28"/>
    </location>
</feature>
<dbReference type="OrthoDB" id="10457210at2759"/>